<dbReference type="InterPro" id="IPR011042">
    <property type="entry name" value="6-blade_b-propeller_TolB-like"/>
</dbReference>
<protein>
    <recommendedName>
        <fullName evidence="3">WD40 repeat protein</fullName>
    </recommendedName>
</protein>
<dbReference type="SUPFAM" id="SSF82171">
    <property type="entry name" value="DPP6 N-terminal domain-like"/>
    <property type="match status" value="1"/>
</dbReference>
<keyword evidence="2" id="KW-1185">Reference proteome</keyword>
<accession>A0ABP8E0S9</accession>
<name>A0ABP8E0S9_9MICO</name>
<organism evidence="1 2">
    <name type="scientific">Frondihabitans peucedani</name>
    <dbReference type="NCBI Taxonomy" id="598626"/>
    <lineage>
        <taxon>Bacteria</taxon>
        <taxon>Bacillati</taxon>
        <taxon>Actinomycetota</taxon>
        <taxon>Actinomycetes</taxon>
        <taxon>Micrococcales</taxon>
        <taxon>Microbacteriaceae</taxon>
        <taxon>Frondihabitans</taxon>
    </lineage>
</organism>
<gene>
    <name evidence="1" type="ORF">GCM10022256_14170</name>
</gene>
<evidence type="ECO:0008006" key="3">
    <source>
        <dbReference type="Google" id="ProtNLM"/>
    </source>
</evidence>
<proteinExistence type="predicted"/>
<evidence type="ECO:0000313" key="2">
    <source>
        <dbReference type="Proteomes" id="UP001501594"/>
    </source>
</evidence>
<dbReference type="Proteomes" id="UP001501594">
    <property type="component" value="Unassembled WGS sequence"/>
</dbReference>
<comment type="caution">
    <text evidence="1">The sequence shown here is derived from an EMBL/GenBank/DDBJ whole genome shotgun (WGS) entry which is preliminary data.</text>
</comment>
<reference evidence="2" key="1">
    <citation type="journal article" date="2019" name="Int. J. Syst. Evol. Microbiol.">
        <title>The Global Catalogue of Microorganisms (GCM) 10K type strain sequencing project: providing services to taxonomists for standard genome sequencing and annotation.</title>
        <authorList>
            <consortium name="The Broad Institute Genomics Platform"/>
            <consortium name="The Broad Institute Genome Sequencing Center for Infectious Disease"/>
            <person name="Wu L."/>
            <person name="Ma J."/>
        </authorList>
    </citation>
    <scope>NUCLEOTIDE SEQUENCE [LARGE SCALE GENOMIC DNA]</scope>
    <source>
        <strain evidence="2">JCM 17442</strain>
    </source>
</reference>
<evidence type="ECO:0000313" key="1">
    <source>
        <dbReference type="EMBL" id="GAA4265805.1"/>
    </source>
</evidence>
<dbReference type="EMBL" id="BAABAU010000001">
    <property type="protein sequence ID" value="GAA4265805.1"/>
    <property type="molecule type" value="Genomic_DNA"/>
</dbReference>
<sequence length="702" mass="71893">MAAGATLGSSLGPALDEPAVAGTAGSASTAAATVSPRGVSTLLAYLSGSTPGVVVENLSTRHSVRVLPTLHVTDPQIAPDGTLLAYTGPTTTPDGAGAVDAGLFVTRADGTGAPRLLATLPTAAAVATPRWSLDSSRIVYQRVAADGSRKTDVIDVRGGKTLASLSGVGTDVRFGSDSSTLVDSGGPRSVGAFYAVSFSGRRTLVEKNSASSVDRPHDLVYSPQGRFSVFVRTMSRAGRADDDALQGVTDNGDILPDSISSINGMGWSADSEDFFVSAKTLEPPFTAPFGRSALYRIDRTRGNVVAVNPKATADETSLSVGSVRRTAQTPGALFSPLAPTRLVDTRSGLGAAKARLGSGRFLKVRVAGVKGVPSGATAAVLTLTAVRPSATSWLAASPAASTPVVPSKALVALAPGQSSANTITVPLGAGGAIDLYNRAGTTDVLVDVVGYYAHERGFAFTPVRHILVDDSRTATRHLTAGSDYVIAAPWPVPYDATATTISVTVIRPDHAMVVSIAPHPVSGDPVKPPTSLLQVPKGKTVTATTTVAIGGGGRYDLFTNAGSAVVRVETTGYFAPTATKAFFPLSPRRILDSRTGAGAIPGSASDLGTVSVHVAGVAGVPIDASSVVLDLTGRRSSNTEPVPVDEMTNQVQSADESMIDLAGRAMTTNSVTLPVDRDGDVDLDIEGARTYLQADLVGYFTD</sequence>
<dbReference type="Gene3D" id="2.120.10.30">
    <property type="entry name" value="TolB, C-terminal domain"/>
    <property type="match status" value="1"/>
</dbReference>